<dbReference type="AlphaFoldDB" id="B7AWT9"/>
<dbReference type="STRING" id="483218.BACPEC_03189"/>
<dbReference type="HOGENOM" id="CLU_165982_0_0_9"/>
<keyword evidence="3" id="KW-1185">Reference proteome</keyword>
<dbReference type="Proteomes" id="UP000003136">
    <property type="component" value="Unassembled WGS sequence"/>
</dbReference>
<reference evidence="2 3" key="1">
    <citation type="submission" date="2008-11" db="EMBL/GenBank/DDBJ databases">
        <title>Draft genome sequence of Bacteroides pectinophilus (ATCC 43243).</title>
        <authorList>
            <person name="Sudarsanam P."/>
            <person name="Ley R."/>
            <person name="Guruge J."/>
            <person name="Turnbaugh P.J."/>
            <person name="Mahowald M."/>
            <person name="Liep D."/>
            <person name="Gordon J."/>
        </authorList>
    </citation>
    <scope>NUCLEOTIDE SEQUENCE [LARGE SCALE GENOMIC DNA]</scope>
    <source>
        <strain evidence="2 3">ATCC 43243</strain>
    </source>
</reference>
<name>B7AWT9_9FIRM</name>
<evidence type="ECO:0000313" key="2">
    <source>
        <dbReference type="EMBL" id="EEC56680.1"/>
    </source>
</evidence>
<gene>
    <name evidence="2" type="ORF">BACPEC_03189</name>
</gene>
<reference evidence="2 3" key="2">
    <citation type="submission" date="2008-11" db="EMBL/GenBank/DDBJ databases">
        <authorList>
            <person name="Fulton L."/>
            <person name="Clifton S."/>
            <person name="Fulton B."/>
            <person name="Xu J."/>
            <person name="Minx P."/>
            <person name="Pepin K.H."/>
            <person name="Johnson M."/>
            <person name="Bhonagiri V."/>
            <person name="Nash W.E."/>
            <person name="Mardis E.R."/>
            <person name="Wilson R.K."/>
        </authorList>
    </citation>
    <scope>NUCLEOTIDE SEQUENCE [LARGE SCALE GENOMIC DNA]</scope>
    <source>
        <strain evidence="2 3">ATCC 43243</strain>
    </source>
</reference>
<organism evidence="2 3">
    <name type="scientific">[Bacteroides] pectinophilus ATCC 43243</name>
    <dbReference type="NCBI Taxonomy" id="483218"/>
    <lineage>
        <taxon>Bacteria</taxon>
        <taxon>Bacillati</taxon>
        <taxon>Bacillota</taxon>
        <taxon>Clostridia</taxon>
        <taxon>Eubacteriales</taxon>
    </lineage>
</organism>
<evidence type="ECO:0000259" key="1">
    <source>
        <dbReference type="Pfam" id="PF26154"/>
    </source>
</evidence>
<evidence type="ECO:0000313" key="3">
    <source>
        <dbReference type="Proteomes" id="UP000003136"/>
    </source>
</evidence>
<proteinExistence type="predicted"/>
<dbReference type="InterPro" id="IPR058355">
    <property type="entry name" value="DUF8042"/>
</dbReference>
<dbReference type="Pfam" id="PF26154">
    <property type="entry name" value="DUF8042"/>
    <property type="match status" value="1"/>
</dbReference>
<dbReference type="EMBL" id="ABVQ01000037">
    <property type="protein sequence ID" value="EEC56680.1"/>
    <property type="molecule type" value="Genomic_DNA"/>
</dbReference>
<feature type="domain" description="DUF8042" evidence="1">
    <location>
        <begin position="15"/>
        <end position="111"/>
    </location>
</feature>
<sequence length="126" mass="13738">MADNTVNGADNKEVIEAVLTASEYCKKLERALGNVAFEFENGKADDTEDYAKSILEGVNWTIQVYNATKDYLKEIGVEVDQNAVNEAIKAIGKAYEDDDDNAKAELFKGELKNFIGAIALAGGRIN</sequence>
<comment type="caution">
    <text evidence="2">The sequence shown here is derived from an EMBL/GenBank/DDBJ whole genome shotgun (WGS) entry which is preliminary data.</text>
</comment>
<dbReference type="eggNOG" id="ENOG5033FYR">
    <property type="taxonomic scope" value="Bacteria"/>
</dbReference>
<protein>
    <recommendedName>
        <fullName evidence="1">DUF8042 domain-containing protein</fullName>
    </recommendedName>
</protein>
<accession>B7AWT9</accession>